<organism evidence="1 2">
    <name type="scientific">Panagrolaimus sp. ES5</name>
    <dbReference type="NCBI Taxonomy" id="591445"/>
    <lineage>
        <taxon>Eukaryota</taxon>
        <taxon>Metazoa</taxon>
        <taxon>Ecdysozoa</taxon>
        <taxon>Nematoda</taxon>
        <taxon>Chromadorea</taxon>
        <taxon>Rhabditida</taxon>
        <taxon>Tylenchina</taxon>
        <taxon>Panagrolaimomorpha</taxon>
        <taxon>Panagrolaimoidea</taxon>
        <taxon>Panagrolaimidae</taxon>
        <taxon>Panagrolaimus</taxon>
    </lineage>
</organism>
<dbReference type="WBParaSite" id="ES5_v2.g22396.t1">
    <property type="protein sequence ID" value="ES5_v2.g22396.t1"/>
    <property type="gene ID" value="ES5_v2.g22396"/>
</dbReference>
<evidence type="ECO:0000313" key="2">
    <source>
        <dbReference type="WBParaSite" id="ES5_v2.g22396.t1"/>
    </source>
</evidence>
<sequence>MENEYFSKSVDVLSFMPNPAAQMITTLLKSEMDDRDKNRVLDKLNLLSKTITVGINEMNENTNSAKLELEGFHHYFAFIQVR</sequence>
<name>A0AC34FY67_9BILA</name>
<evidence type="ECO:0000313" key="1">
    <source>
        <dbReference type="Proteomes" id="UP000887579"/>
    </source>
</evidence>
<accession>A0AC34FY67</accession>
<protein>
    <submittedName>
        <fullName evidence="2">Uncharacterized protein</fullName>
    </submittedName>
</protein>
<dbReference type="Proteomes" id="UP000887579">
    <property type="component" value="Unplaced"/>
</dbReference>
<reference evidence="2" key="1">
    <citation type="submission" date="2022-11" db="UniProtKB">
        <authorList>
            <consortium name="WormBaseParasite"/>
        </authorList>
    </citation>
    <scope>IDENTIFICATION</scope>
</reference>
<proteinExistence type="predicted"/>